<proteinExistence type="predicted"/>
<dbReference type="InterPro" id="IPR011050">
    <property type="entry name" value="Pectin_lyase_fold/virulence"/>
</dbReference>
<dbReference type="EMBL" id="JALIDZ010000002">
    <property type="protein sequence ID" value="MCT8971048.1"/>
    <property type="molecule type" value="Genomic_DNA"/>
</dbReference>
<accession>A0AAW5QWK6</accession>
<organism evidence="2 3">
    <name type="scientific">Microbaculum marinisediminis</name>
    <dbReference type="NCBI Taxonomy" id="2931392"/>
    <lineage>
        <taxon>Bacteria</taxon>
        <taxon>Pseudomonadati</taxon>
        <taxon>Pseudomonadota</taxon>
        <taxon>Alphaproteobacteria</taxon>
        <taxon>Hyphomicrobiales</taxon>
        <taxon>Tepidamorphaceae</taxon>
        <taxon>Microbaculum</taxon>
    </lineage>
</organism>
<name>A0AAW5QWK6_9HYPH</name>
<dbReference type="SUPFAM" id="SSF51126">
    <property type="entry name" value="Pectin lyase-like"/>
    <property type="match status" value="1"/>
</dbReference>
<dbReference type="RefSeq" id="WP_261614622.1">
    <property type="nucleotide sequence ID" value="NZ_JALIDZ010000002.1"/>
</dbReference>
<evidence type="ECO:0008006" key="4">
    <source>
        <dbReference type="Google" id="ProtNLM"/>
    </source>
</evidence>
<keyword evidence="1" id="KW-0732">Signal</keyword>
<comment type="caution">
    <text evidence="2">The sequence shown here is derived from an EMBL/GenBank/DDBJ whole genome shotgun (WGS) entry which is preliminary data.</text>
</comment>
<gene>
    <name evidence="2" type="ORF">MUB46_04170</name>
</gene>
<dbReference type="Gene3D" id="2.160.20.10">
    <property type="entry name" value="Single-stranded right-handed beta-helix, Pectin lyase-like"/>
    <property type="match status" value="1"/>
</dbReference>
<dbReference type="AlphaFoldDB" id="A0AAW5QWK6"/>
<evidence type="ECO:0000256" key="1">
    <source>
        <dbReference type="SAM" id="SignalP"/>
    </source>
</evidence>
<keyword evidence="3" id="KW-1185">Reference proteome</keyword>
<dbReference type="Proteomes" id="UP001320898">
    <property type="component" value="Unassembled WGS sequence"/>
</dbReference>
<sequence length="272" mass="28982">MDFLKTTLLAAAMALAIAGSDALPQAFAQAAPAGYPDETNTGVPPGTTLSKQTGTIEISTDGTVLEGVDLVGNIVVKANDVTIRNSRIESATPYHLIYVIDGNTGFRLEDSELIGNGTTVNGVLGYGAFLRNNIHGFENGLNIWGPARVEGNFIHELAGGPQAHFDAIECNGGSDVQILNNTLTNENADTSALMLNNEFGALENWVIDGNRMTGGGYTMYIDPRKTDKPVGNIRITNNRWGKGFYGYNAFYGYMPDEWSGNVDDVTGAPVAP</sequence>
<evidence type="ECO:0000313" key="3">
    <source>
        <dbReference type="Proteomes" id="UP001320898"/>
    </source>
</evidence>
<evidence type="ECO:0000313" key="2">
    <source>
        <dbReference type="EMBL" id="MCT8971048.1"/>
    </source>
</evidence>
<feature type="chain" id="PRO_5043935842" description="Right handed beta helix domain-containing protein" evidence="1">
    <location>
        <begin position="31"/>
        <end position="272"/>
    </location>
</feature>
<dbReference type="InterPro" id="IPR012334">
    <property type="entry name" value="Pectin_lyas_fold"/>
</dbReference>
<feature type="signal peptide" evidence="1">
    <location>
        <begin position="1"/>
        <end position="30"/>
    </location>
</feature>
<protein>
    <recommendedName>
        <fullName evidence="4">Right handed beta helix domain-containing protein</fullName>
    </recommendedName>
</protein>
<reference evidence="2 3" key="1">
    <citation type="submission" date="2022-04" db="EMBL/GenBank/DDBJ databases">
        <authorList>
            <person name="Ye Y.-Q."/>
            <person name="Du Z.-J."/>
        </authorList>
    </citation>
    <scope>NUCLEOTIDE SEQUENCE [LARGE SCALE GENOMIC DNA]</scope>
    <source>
        <strain evidence="2 3">A6E488</strain>
    </source>
</reference>